<dbReference type="Proteomes" id="UP001217582">
    <property type="component" value="Chromosome 6"/>
</dbReference>
<feature type="compositionally biased region" description="Pro residues" evidence="1">
    <location>
        <begin position="178"/>
        <end position="188"/>
    </location>
</feature>
<gene>
    <name evidence="3" type="ORF">MARU1_002996</name>
</gene>
<name>A0AAJ5Z324_9BASI</name>
<keyword evidence="2" id="KW-0472">Membrane</keyword>
<organism evidence="3 4">
    <name type="scientific">Malassezia arunalokei</name>
    <dbReference type="NCBI Taxonomy" id="1514897"/>
    <lineage>
        <taxon>Eukaryota</taxon>
        <taxon>Fungi</taxon>
        <taxon>Dikarya</taxon>
        <taxon>Basidiomycota</taxon>
        <taxon>Ustilaginomycotina</taxon>
        <taxon>Malasseziomycetes</taxon>
        <taxon>Malasseziales</taxon>
        <taxon>Malasseziaceae</taxon>
        <taxon>Malassezia</taxon>
    </lineage>
</organism>
<protein>
    <submittedName>
        <fullName evidence="3">Uncharacterized protein</fullName>
    </submittedName>
</protein>
<dbReference type="EMBL" id="CP119921">
    <property type="protein sequence ID" value="WFD16952.1"/>
    <property type="molecule type" value="Genomic_DNA"/>
</dbReference>
<keyword evidence="2" id="KW-1133">Transmembrane helix</keyword>
<keyword evidence="4" id="KW-1185">Reference proteome</keyword>
<evidence type="ECO:0000256" key="1">
    <source>
        <dbReference type="SAM" id="MobiDB-lite"/>
    </source>
</evidence>
<keyword evidence="2" id="KW-0812">Transmembrane</keyword>
<proteinExistence type="predicted"/>
<feature type="region of interest" description="Disordered" evidence="1">
    <location>
        <begin position="73"/>
        <end position="209"/>
    </location>
</feature>
<evidence type="ECO:0000256" key="2">
    <source>
        <dbReference type="SAM" id="Phobius"/>
    </source>
</evidence>
<feature type="compositionally biased region" description="Pro residues" evidence="1">
    <location>
        <begin position="87"/>
        <end position="116"/>
    </location>
</feature>
<evidence type="ECO:0000313" key="4">
    <source>
        <dbReference type="Proteomes" id="UP001217582"/>
    </source>
</evidence>
<reference evidence="3 4" key="1">
    <citation type="submission" date="2023-03" db="EMBL/GenBank/DDBJ databases">
        <title>Mating type loci evolution in Malassezia.</title>
        <authorList>
            <person name="Coelho M.A."/>
        </authorList>
    </citation>
    <scope>NUCLEOTIDE SEQUENCE [LARGE SCALE GENOMIC DNA]</scope>
    <source>
        <strain evidence="3 4">CBS 13387</strain>
    </source>
</reference>
<sequence>MYYDDDDFDRSYDNLSHGQRIAIGVCVSIGGVILLVAIGYFISQYRSRPFLPRFRPGFSTGYYGGAQPYRPQAYPMAPPSQGGYPGPGAPWQPGVYPPAGGPVPQYAPPDHPPPSHQPEKSGGPSANRISALRATGGAATRPPPFPSHRMQPRPSPYDTYPPPPSHAPPELDEEPLPRYEPPATPPPQFHERDDDTLTPPPKAYQGASQ</sequence>
<accession>A0AAJ5Z324</accession>
<evidence type="ECO:0000313" key="3">
    <source>
        <dbReference type="EMBL" id="WFD16952.1"/>
    </source>
</evidence>
<feature type="compositionally biased region" description="Pro residues" evidence="1">
    <location>
        <begin position="153"/>
        <end position="167"/>
    </location>
</feature>
<feature type="transmembrane region" description="Helical" evidence="2">
    <location>
        <begin position="20"/>
        <end position="43"/>
    </location>
</feature>
<dbReference type="AlphaFoldDB" id="A0AAJ5Z324"/>